<keyword evidence="1" id="KW-1133">Transmembrane helix</keyword>
<dbReference type="Pfam" id="PF19617">
    <property type="entry name" value="DUF6122"/>
    <property type="match status" value="1"/>
</dbReference>
<dbReference type="STRING" id="487184.SAMN05216421_1877"/>
<dbReference type="InterPro" id="IPR046125">
    <property type="entry name" value="DUF6122"/>
</dbReference>
<keyword evidence="1" id="KW-0812">Transmembrane</keyword>
<gene>
    <name evidence="2" type="ORF">SAMN05216421_1877</name>
</gene>
<dbReference type="AlphaFoldDB" id="A0A1H1TS93"/>
<protein>
    <recommendedName>
        <fullName evidence="4">LexA-binding, inner membrane-associated hydrolase</fullName>
    </recommendedName>
</protein>
<sequence>MISLSTTVHLALHVLLPLAVAWTFFRARWKRAWLIMLATMLVDLDHLLADPLFDANRCSIGFHPLHSYTAIGAYLLMSLWPPTRLIGLGLLIHMVVDASDCWRMSGFAWP</sequence>
<proteinExistence type="predicted"/>
<reference evidence="3" key="1">
    <citation type="submission" date="2016-10" db="EMBL/GenBank/DDBJ databases">
        <authorList>
            <person name="Varghese N."/>
            <person name="Submissions S."/>
        </authorList>
    </citation>
    <scope>NUCLEOTIDE SEQUENCE [LARGE SCALE GENOMIC DNA]</scope>
    <source>
        <strain evidence="3">NRRL B-51270</strain>
    </source>
</reference>
<organism evidence="2 3">
    <name type="scientific">Halopseudomonas xinjiangensis</name>
    <dbReference type="NCBI Taxonomy" id="487184"/>
    <lineage>
        <taxon>Bacteria</taxon>
        <taxon>Pseudomonadati</taxon>
        <taxon>Pseudomonadota</taxon>
        <taxon>Gammaproteobacteria</taxon>
        <taxon>Pseudomonadales</taxon>
        <taxon>Pseudomonadaceae</taxon>
        <taxon>Halopseudomonas</taxon>
    </lineage>
</organism>
<accession>A0A1H1TS93</accession>
<name>A0A1H1TS93_9GAMM</name>
<evidence type="ECO:0008006" key="4">
    <source>
        <dbReference type="Google" id="ProtNLM"/>
    </source>
</evidence>
<evidence type="ECO:0000313" key="3">
    <source>
        <dbReference type="Proteomes" id="UP000243207"/>
    </source>
</evidence>
<dbReference type="RefSeq" id="WP_231701457.1">
    <property type="nucleotide sequence ID" value="NZ_LT629736.1"/>
</dbReference>
<keyword evidence="1" id="KW-0472">Membrane</keyword>
<keyword evidence="3" id="KW-1185">Reference proteome</keyword>
<dbReference type="Proteomes" id="UP000243207">
    <property type="component" value="Chromosome I"/>
</dbReference>
<dbReference type="EMBL" id="LT629736">
    <property type="protein sequence ID" value="SDS63090.1"/>
    <property type="molecule type" value="Genomic_DNA"/>
</dbReference>
<evidence type="ECO:0000256" key="1">
    <source>
        <dbReference type="SAM" id="Phobius"/>
    </source>
</evidence>
<evidence type="ECO:0000313" key="2">
    <source>
        <dbReference type="EMBL" id="SDS63090.1"/>
    </source>
</evidence>
<feature type="transmembrane region" description="Helical" evidence="1">
    <location>
        <begin position="6"/>
        <end position="25"/>
    </location>
</feature>